<dbReference type="Proteomes" id="UP000742934">
    <property type="component" value="Unassembled WGS sequence"/>
</dbReference>
<dbReference type="EMBL" id="JAHEVK010000026">
    <property type="protein sequence ID" value="MBT1779018.1"/>
    <property type="molecule type" value="Genomic_DNA"/>
</dbReference>
<protein>
    <submittedName>
        <fullName evidence="1">KPN_01571 family protein</fullName>
    </submittedName>
</protein>
<comment type="caution">
    <text evidence="1">The sequence shown here is derived from an EMBL/GenBank/DDBJ whole genome shotgun (WGS) entry which is preliminary data.</text>
</comment>
<dbReference type="AlphaFoldDB" id="A0A9Q2ZTZ1"/>
<dbReference type="GeneID" id="99706161"/>
<sequence>MNPYLWIFIALLALDALREGLGLSSFSSLADYVFAWGIHWLY</sequence>
<accession>A0A9Q2ZTZ1</accession>
<evidence type="ECO:0000313" key="1">
    <source>
        <dbReference type="EMBL" id="MBT1779018.1"/>
    </source>
</evidence>
<name>A0A9Q2ZTZ1_9ENTR</name>
<evidence type="ECO:0000313" key="2">
    <source>
        <dbReference type="Proteomes" id="UP000742934"/>
    </source>
</evidence>
<proteinExistence type="predicted"/>
<gene>
    <name evidence="1" type="ORF">KK080_19715</name>
</gene>
<reference evidence="1" key="1">
    <citation type="submission" date="2021-05" db="EMBL/GenBank/DDBJ databases">
        <title>The batch submission of Enterobacter spp. strains.</title>
        <authorList>
            <person name="Wei L."/>
            <person name="Wang C."/>
            <person name="Feng Y."/>
            <person name="Zong Z."/>
        </authorList>
    </citation>
    <scope>NUCLEOTIDE SEQUENCE</scope>
    <source>
        <strain evidence="1">090086</strain>
    </source>
</reference>
<organism evidence="1 2">
    <name type="scientific">Enterobacter hormaechei subsp. hoffmannii</name>
    <dbReference type="NCBI Taxonomy" id="1812934"/>
    <lineage>
        <taxon>Bacteria</taxon>
        <taxon>Pseudomonadati</taxon>
        <taxon>Pseudomonadota</taxon>
        <taxon>Gammaproteobacteria</taxon>
        <taxon>Enterobacterales</taxon>
        <taxon>Enterobacteriaceae</taxon>
        <taxon>Enterobacter</taxon>
        <taxon>Enterobacter cloacae complex</taxon>
    </lineage>
</organism>
<dbReference type="NCBIfam" id="NF033695">
    <property type="entry name" value="trnsprt_adja_30"/>
    <property type="match status" value="1"/>
</dbReference>
<dbReference type="RefSeq" id="WP_209662595.1">
    <property type="nucleotide sequence ID" value="NZ_AP019817.1"/>
</dbReference>